<evidence type="ECO:0000313" key="4">
    <source>
        <dbReference type="Proteomes" id="UP001159641"/>
    </source>
</evidence>
<dbReference type="PANTHER" id="PTHR24145">
    <property type="entry name" value="ANKYRIN REPEAT DOMAIN-CONTAINING PROTEIN 11"/>
    <property type="match status" value="1"/>
</dbReference>
<reference evidence="3 4" key="1">
    <citation type="submission" date="2022-11" db="EMBL/GenBank/DDBJ databases">
        <title>Whole genome sequence of Eschrichtius robustus ER-17-0199.</title>
        <authorList>
            <person name="Bruniche-Olsen A."/>
            <person name="Black A.N."/>
            <person name="Fields C.J."/>
            <person name="Walden K."/>
            <person name="Dewoody J.A."/>
        </authorList>
    </citation>
    <scope>NUCLEOTIDE SEQUENCE [LARGE SCALE GENOMIC DNA]</scope>
    <source>
        <strain evidence="3">ER-17-0199</strain>
        <tissue evidence="3">Blubber</tissue>
    </source>
</reference>
<comment type="caution">
    <text evidence="3">The sequence shown here is derived from an EMBL/GenBank/DDBJ whole genome shotgun (WGS) entry which is preliminary data.</text>
</comment>
<gene>
    <name evidence="3" type="ORF">J1605_006924</name>
</gene>
<feature type="compositionally biased region" description="Basic and acidic residues" evidence="1">
    <location>
        <begin position="100"/>
        <end position="126"/>
    </location>
</feature>
<keyword evidence="4" id="KW-1185">Reference proteome</keyword>
<evidence type="ECO:0000313" key="3">
    <source>
        <dbReference type="EMBL" id="KAJ8785964.1"/>
    </source>
</evidence>
<dbReference type="PANTHER" id="PTHR24145:SF3">
    <property type="entry name" value="ANKYRIN REPEAT DOMAIN-CONTAINING PROTEIN 11"/>
    <property type="match status" value="1"/>
</dbReference>
<name>A0AB34H2P2_ESCRO</name>
<proteinExistence type="predicted"/>
<feature type="compositionally biased region" description="Pro residues" evidence="1">
    <location>
        <begin position="168"/>
        <end position="179"/>
    </location>
</feature>
<dbReference type="Proteomes" id="UP001159641">
    <property type="component" value="Unassembled WGS sequence"/>
</dbReference>
<dbReference type="InterPro" id="IPR042636">
    <property type="entry name" value="ANKRD11"/>
</dbReference>
<sequence length="227" mass="23697">MATPGRPPASSCSGLGRLHWLCSGAAAAAVSVPKTAPQCHRPVVARGGSGTGQAKDDTLEGSQRLRADILPLGGRPGPFVHGHGESFQWRAGSVCQQAPLKDKDKVSLTKTPKLDRSDGGKEVRERATKRKLPFTVGAHGEQKDSDTGTPGAPVPPPPPLSHRTGPGWVPPPPPPPPPSRRTGPGRGDSELTGQIPRQRIPRTRTQVPPPPLAPPSRRTGPGGVLQS</sequence>
<protein>
    <submittedName>
        <fullName evidence="3">Uncharacterized protein</fullName>
    </submittedName>
</protein>
<feature type="signal peptide" evidence="2">
    <location>
        <begin position="1"/>
        <end position="27"/>
    </location>
</feature>
<dbReference type="GO" id="GO:0009653">
    <property type="term" value="P:anatomical structure morphogenesis"/>
    <property type="evidence" value="ECO:0007669"/>
    <property type="project" value="TreeGrafter"/>
</dbReference>
<organism evidence="3 4">
    <name type="scientific">Eschrichtius robustus</name>
    <name type="common">California gray whale</name>
    <name type="synonym">Eschrichtius gibbosus</name>
    <dbReference type="NCBI Taxonomy" id="9764"/>
    <lineage>
        <taxon>Eukaryota</taxon>
        <taxon>Metazoa</taxon>
        <taxon>Chordata</taxon>
        <taxon>Craniata</taxon>
        <taxon>Vertebrata</taxon>
        <taxon>Euteleostomi</taxon>
        <taxon>Mammalia</taxon>
        <taxon>Eutheria</taxon>
        <taxon>Laurasiatheria</taxon>
        <taxon>Artiodactyla</taxon>
        <taxon>Whippomorpha</taxon>
        <taxon>Cetacea</taxon>
        <taxon>Mysticeti</taxon>
        <taxon>Eschrichtiidae</taxon>
        <taxon>Eschrichtius</taxon>
    </lineage>
</organism>
<feature type="chain" id="PRO_5044212242" evidence="2">
    <location>
        <begin position="28"/>
        <end position="227"/>
    </location>
</feature>
<feature type="region of interest" description="Disordered" evidence="1">
    <location>
        <begin position="98"/>
        <end position="227"/>
    </location>
</feature>
<keyword evidence="2" id="KW-0732">Signal</keyword>
<evidence type="ECO:0000256" key="1">
    <source>
        <dbReference type="SAM" id="MobiDB-lite"/>
    </source>
</evidence>
<dbReference type="AlphaFoldDB" id="A0AB34H2P2"/>
<evidence type="ECO:0000256" key="2">
    <source>
        <dbReference type="SAM" id="SignalP"/>
    </source>
</evidence>
<accession>A0AB34H2P2</accession>
<dbReference type="EMBL" id="JAIQCJ010002005">
    <property type="protein sequence ID" value="KAJ8785964.1"/>
    <property type="molecule type" value="Genomic_DNA"/>
</dbReference>